<dbReference type="EMBL" id="VDMD01000002">
    <property type="protein sequence ID" value="TRM67579.1"/>
    <property type="molecule type" value="Genomic_DNA"/>
</dbReference>
<reference evidence="1 2" key="1">
    <citation type="journal article" date="2019" name="New Phytol.">
        <title>Comparative genomics reveals unique wood-decay strategies and fruiting body development in the Schizophyllaceae.</title>
        <authorList>
            <person name="Almasi E."/>
            <person name="Sahu N."/>
            <person name="Krizsan K."/>
            <person name="Balint B."/>
            <person name="Kovacs G.M."/>
            <person name="Kiss B."/>
            <person name="Cseklye J."/>
            <person name="Drula E."/>
            <person name="Henrissat B."/>
            <person name="Nagy I."/>
            <person name="Chovatia M."/>
            <person name="Adam C."/>
            <person name="LaButti K."/>
            <person name="Lipzen A."/>
            <person name="Riley R."/>
            <person name="Grigoriev I.V."/>
            <person name="Nagy L.G."/>
        </authorList>
    </citation>
    <scope>NUCLEOTIDE SEQUENCE [LARGE SCALE GENOMIC DNA]</scope>
    <source>
        <strain evidence="1 2">NL-1724</strain>
    </source>
</reference>
<dbReference type="Proteomes" id="UP000320762">
    <property type="component" value="Unassembled WGS sequence"/>
</dbReference>
<dbReference type="OrthoDB" id="3229881at2759"/>
<gene>
    <name evidence="1" type="ORF">BD626DRAFT_564505</name>
</gene>
<dbReference type="AlphaFoldDB" id="A0A550CS31"/>
<comment type="caution">
    <text evidence="1">The sequence shown here is derived from an EMBL/GenBank/DDBJ whole genome shotgun (WGS) entry which is preliminary data.</text>
</comment>
<accession>A0A550CS31</accession>
<protein>
    <submittedName>
        <fullName evidence="1">Uncharacterized protein</fullName>
    </submittedName>
</protein>
<evidence type="ECO:0000313" key="1">
    <source>
        <dbReference type="EMBL" id="TRM67579.1"/>
    </source>
</evidence>
<organism evidence="1 2">
    <name type="scientific">Schizophyllum amplum</name>
    <dbReference type="NCBI Taxonomy" id="97359"/>
    <lineage>
        <taxon>Eukaryota</taxon>
        <taxon>Fungi</taxon>
        <taxon>Dikarya</taxon>
        <taxon>Basidiomycota</taxon>
        <taxon>Agaricomycotina</taxon>
        <taxon>Agaricomycetes</taxon>
        <taxon>Agaricomycetidae</taxon>
        <taxon>Agaricales</taxon>
        <taxon>Schizophyllaceae</taxon>
        <taxon>Schizophyllum</taxon>
    </lineage>
</organism>
<sequence>MPFWEPAFSASQTAMNSLAGSLSYIRASFPRTQGSRSWPDHLGTAQPGASGNVTLVEEPPLFYIYRHQLYQYTNDTIIQPIHAVNVTGVPNEPLQLVAGDDARGLTGGQWRWAGTRLMYDHYGRSNRGTYYACAFENGGSGVFMNMQPGKPPKNCSAFQLVYMMQKTEGEDE</sequence>
<name>A0A550CS31_9AGAR</name>
<proteinExistence type="predicted"/>
<keyword evidence="2" id="KW-1185">Reference proteome</keyword>
<evidence type="ECO:0000313" key="2">
    <source>
        <dbReference type="Proteomes" id="UP000320762"/>
    </source>
</evidence>